<dbReference type="InterPro" id="IPR058489">
    <property type="entry name" value="DUF8176"/>
</dbReference>
<evidence type="ECO:0000313" key="2">
    <source>
        <dbReference type="EMBL" id="ARX60514.1"/>
    </source>
</evidence>
<organism evidence="2">
    <name type="scientific">Rhodococcus hoagii</name>
    <name type="common">Corynebacterium equii</name>
    <dbReference type="NCBI Taxonomy" id="43767"/>
    <lineage>
        <taxon>Bacteria</taxon>
        <taxon>Bacillati</taxon>
        <taxon>Actinomycetota</taxon>
        <taxon>Actinomycetes</taxon>
        <taxon>Mycobacteriales</taxon>
        <taxon>Nocardiaceae</taxon>
        <taxon>Prescottella</taxon>
    </lineage>
</organism>
<reference evidence="2" key="1">
    <citation type="journal article" date="2017" name="Genome Biol. Evol.">
        <title>Comparative Genomics of Rhodococcus equi Virulence Plasmids Indicates Host-Driven Evolution of the vap Pathogenicity Island.</title>
        <authorList>
            <person name="MacArthur I."/>
            <person name="Anastasi E."/>
            <person name="Alvarez S."/>
            <person name="Scortti M."/>
            <person name="Vazquez-Boland J.A."/>
        </authorList>
    </citation>
    <scope>NUCLEOTIDE SEQUENCE</scope>
    <source>
        <strain evidence="2">PAM1413</strain>
        <strain evidence="3">PAM1533</strain>
        <plasmid evidence="2">pVAPB1413</plasmid>
        <plasmid evidence="3">PVAPB1533</plasmid>
    </source>
</reference>
<evidence type="ECO:0000259" key="1">
    <source>
        <dbReference type="Pfam" id="PF26527"/>
    </source>
</evidence>
<evidence type="ECO:0000313" key="3">
    <source>
        <dbReference type="EMBL" id="ARX60619.1"/>
    </source>
</evidence>
<name>A0A1Z1UYK0_RHOHA</name>
<dbReference type="EMBL" id="KX443406">
    <property type="protein sequence ID" value="ARX60514.1"/>
    <property type="molecule type" value="Genomic_DNA"/>
</dbReference>
<proteinExistence type="predicted"/>
<dbReference type="AlphaFoldDB" id="A0A1Z1UYK0"/>
<accession>A0A1Z1UYK0</accession>
<gene>
    <name evidence="2" type="ORF">pVAPB1413_0250</name>
    <name evidence="3" type="ORF">pVAPB1533_0250</name>
</gene>
<keyword evidence="2" id="KW-0614">Plasmid</keyword>
<geneLocation type="plasmid" evidence="2">
    <name>pVAPB1413</name>
</geneLocation>
<dbReference type="RefSeq" id="WP_143524797.1">
    <property type="nucleotide sequence ID" value="NZ_CP041646.1"/>
</dbReference>
<dbReference type="Pfam" id="PF26527">
    <property type="entry name" value="DUF8176"/>
    <property type="match status" value="1"/>
</dbReference>
<feature type="domain" description="DUF8176" evidence="1">
    <location>
        <begin position="266"/>
        <end position="382"/>
    </location>
</feature>
<protein>
    <recommendedName>
        <fullName evidence="1">DUF8176 domain-containing protein</fullName>
    </recommendedName>
</protein>
<geneLocation type="plasmid" evidence="3">
    <name>PVAPB1533</name>
</geneLocation>
<sequence>MSTDNREQQLFPDVIEHYGTDQTPADDTPVSDGLDFPIPAETFAEADAAVFEHDLEPLDVEQDSVVQTDLEPIDTESIIQTDLQPIDAPTAAADAETEQFAAVAPQAYSEWAPESASPQAYSDGAFVDEHELLPLDPYADAPDWVRAHIPREPLVAIERTRGGFKSVVGRLRVQRPAAATALPAADVPPADPTEPVAVAGDGDGGGGRSGGKTFMLVGAGVAALSVVTAGAVLAFTGDSGETPVPPLPESTSSAETSAETTAAAPAWCETVNEPDRIVGNGAGGRDSGPAVIQAFEHAYYVKRSGDAVASLMVMPSPVAEVQSFIDAVPVGTDHCVTVLPTPDPNRWSVDVLLRIPPVGSEGIHRQWITTAPGDGGMKIATVEDRK</sequence>
<dbReference type="EMBL" id="KX443407">
    <property type="protein sequence ID" value="ARX60619.1"/>
    <property type="molecule type" value="Genomic_DNA"/>
</dbReference>